<dbReference type="InterPro" id="IPR004099">
    <property type="entry name" value="Pyr_nucl-diS_OxRdtase_dimer"/>
</dbReference>
<comment type="similarity">
    <text evidence="2 16">Belongs to the class-I pyridine nucleotide-disulfide oxidoreductase family.</text>
</comment>
<dbReference type="InterPro" id="IPR001100">
    <property type="entry name" value="Pyr_nuc-diS_OxRdtase"/>
</dbReference>
<dbReference type="FunFam" id="3.30.390.30:FF:000001">
    <property type="entry name" value="Dihydrolipoyl dehydrogenase"/>
    <property type="match status" value="1"/>
</dbReference>
<evidence type="ECO:0000256" key="15">
    <source>
        <dbReference type="PIRSR" id="PIRSR000350-4"/>
    </source>
</evidence>
<keyword evidence="9 14" id="KW-0520">NAD</keyword>
<evidence type="ECO:0000256" key="6">
    <source>
        <dbReference type="ARBA" id="ARBA00022630"/>
    </source>
</evidence>
<dbReference type="NCBIfam" id="TIGR01350">
    <property type="entry name" value="lipoamide_DH"/>
    <property type="match status" value="1"/>
</dbReference>
<dbReference type="Pfam" id="PF02852">
    <property type="entry name" value="Pyr_redox_dim"/>
    <property type="match status" value="1"/>
</dbReference>
<keyword evidence="20" id="KW-1185">Reference proteome</keyword>
<evidence type="ECO:0000256" key="9">
    <source>
        <dbReference type="ARBA" id="ARBA00023027"/>
    </source>
</evidence>
<accession>A0A2P6MKE9</accession>
<evidence type="ECO:0000256" key="11">
    <source>
        <dbReference type="ARBA" id="ARBA00023284"/>
    </source>
</evidence>
<dbReference type="InterPro" id="IPR023753">
    <property type="entry name" value="FAD/NAD-binding_dom"/>
</dbReference>
<keyword evidence="8 16" id="KW-0560">Oxidoreductase</keyword>
<feature type="active site" description="Proton acceptor" evidence="13">
    <location>
        <position position="452"/>
    </location>
</feature>
<evidence type="ECO:0000256" key="8">
    <source>
        <dbReference type="ARBA" id="ARBA00023002"/>
    </source>
</evidence>
<dbReference type="SUPFAM" id="SSF51905">
    <property type="entry name" value="FAD/NAD(P)-binding domain"/>
    <property type="match status" value="1"/>
</dbReference>
<dbReference type="Proteomes" id="UP000243650">
    <property type="component" value="Unassembled WGS sequence"/>
</dbReference>
<evidence type="ECO:0000256" key="2">
    <source>
        <dbReference type="ARBA" id="ARBA00007532"/>
    </source>
</evidence>
<dbReference type="PRINTS" id="PR00411">
    <property type="entry name" value="PNDRDTASEI"/>
</dbReference>
<feature type="domain" description="Pyridine nucleotide-disulphide oxidoreductase dimerisation" evidence="17">
    <location>
        <begin position="354"/>
        <end position="462"/>
    </location>
</feature>
<dbReference type="PANTHER" id="PTHR22912">
    <property type="entry name" value="DISULFIDE OXIDOREDUCTASE"/>
    <property type="match status" value="1"/>
</dbReference>
<evidence type="ECO:0000256" key="16">
    <source>
        <dbReference type="RuleBase" id="RU003692"/>
    </source>
</evidence>
<dbReference type="Gene3D" id="3.50.50.60">
    <property type="entry name" value="FAD/NAD(P)-binding domain"/>
    <property type="match status" value="2"/>
</dbReference>
<dbReference type="GO" id="GO:0006103">
    <property type="term" value="P:2-oxoglutarate metabolic process"/>
    <property type="evidence" value="ECO:0007669"/>
    <property type="project" value="TreeGrafter"/>
</dbReference>
<sequence>MAEKYDLVILGAGTGGYTAAVHAAKLGMKTAVVEKGKTGGTCLHRGCIPSKAMLRSAEVYRQTKDAEQFGVTAENTSLDFRQVQKRKEEIVSRLHQGVESLMGHKNIDVYKGTGRILGPSIFSPVPGTISVEYEEDKENDMLLPDNVLIACGGSPNMLPGLIPDEDLILTSEGALGLKELPSSITIIGGGAIGVEWASMLVDFDVDVTLLESAPGILPQEDKRVGEEMKRCLTSRGVKIHTSVQVKAEEITKENGVTVPFDTENGSESVHAEKLLVSIGRKANLTNIGIENTSIVIKDGFVEVNEWGQTKDRHIYASGDITGGLQLAHAASAEGITAVNHMAGNEPFPVKQNLIPRCIYSFPEAASIGLTEEQAEKAGYSVKTGHFPFKHNGKALVYGEEDGFVRFIADEKTDDLLGVHMIGPHVTELISEASLAMLLDAAHFEVAQTIHPHPALSEASAEAAAAVSGRQIHG</sequence>
<dbReference type="InterPro" id="IPR016156">
    <property type="entry name" value="FAD/NAD-linked_Rdtase_dimer_sf"/>
</dbReference>
<protein>
    <recommendedName>
        <fullName evidence="4 16">Dihydrolipoyl dehydrogenase</fullName>
        <ecNumber evidence="3 16">1.8.1.4</ecNumber>
    </recommendedName>
</protein>
<dbReference type="PANTHER" id="PTHR22912:SF217">
    <property type="entry name" value="DIHYDROLIPOYL DEHYDROGENASE"/>
    <property type="match status" value="1"/>
</dbReference>
<dbReference type="RefSeq" id="WP_105957761.1">
    <property type="nucleotide sequence ID" value="NZ_PVNS01000002.1"/>
</dbReference>
<reference evidence="19 20" key="1">
    <citation type="submission" date="2018-03" db="EMBL/GenBank/DDBJ databases">
        <title>Bacillus urumqiensis sp. nov., a moderately haloalkaliphilic bacterium isolated from a salt lake.</title>
        <authorList>
            <person name="Zhao B."/>
            <person name="Liao Z."/>
        </authorList>
    </citation>
    <scope>NUCLEOTIDE SEQUENCE [LARGE SCALE GENOMIC DNA]</scope>
    <source>
        <strain evidence="19 20">BZ-SZ-XJ18</strain>
    </source>
</reference>
<evidence type="ECO:0000256" key="14">
    <source>
        <dbReference type="PIRSR" id="PIRSR000350-3"/>
    </source>
</evidence>
<evidence type="ECO:0000256" key="4">
    <source>
        <dbReference type="ARBA" id="ARBA00016961"/>
    </source>
</evidence>
<dbReference type="InterPro" id="IPR050151">
    <property type="entry name" value="Class-I_Pyr_Nuc-Dis_Oxidored"/>
</dbReference>
<name>A0A2P6MKE9_ALKUR</name>
<dbReference type="EC" id="1.8.1.4" evidence="3 16"/>
<evidence type="ECO:0000256" key="13">
    <source>
        <dbReference type="PIRSR" id="PIRSR000350-2"/>
    </source>
</evidence>
<keyword evidence="14" id="KW-0547">Nucleotide-binding</keyword>
<dbReference type="InterPro" id="IPR006258">
    <property type="entry name" value="Lipoamide_DH"/>
</dbReference>
<feature type="binding site" evidence="14">
    <location>
        <position position="114"/>
    </location>
    <ligand>
        <name>FAD</name>
        <dbReference type="ChEBI" id="CHEBI:57692"/>
    </ligand>
</feature>
<evidence type="ECO:0000256" key="10">
    <source>
        <dbReference type="ARBA" id="ARBA00023157"/>
    </source>
</evidence>
<evidence type="ECO:0000313" key="20">
    <source>
        <dbReference type="Proteomes" id="UP000243650"/>
    </source>
</evidence>
<dbReference type="PROSITE" id="PS00076">
    <property type="entry name" value="PYRIDINE_REDOX_1"/>
    <property type="match status" value="1"/>
</dbReference>
<dbReference type="InterPro" id="IPR036188">
    <property type="entry name" value="FAD/NAD-bd_sf"/>
</dbReference>
<dbReference type="InterPro" id="IPR012999">
    <property type="entry name" value="Pyr_OxRdtase_I_AS"/>
</dbReference>
<evidence type="ECO:0000256" key="1">
    <source>
        <dbReference type="ARBA" id="ARBA00004496"/>
    </source>
</evidence>
<comment type="caution">
    <text evidence="19">The sequence shown here is derived from an EMBL/GenBank/DDBJ whole genome shotgun (WGS) entry which is preliminary data.</text>
</comment>
<evidence type="ECO:0000256" key="3">
    <source>
        <dbReference type="ARBA" id="ARBA00012608"/>
    </source>
</evidence>
<feature type="binding site" evidence="14">
    <location>
        <position position="51"/>
    </location>
    <ligand>
        <name>FAD</name>
        <dbReference type="ChEBI" id="CHEBI:57692"/>
    </ligand>
</feature>
<dbReference type="Pfam" id="PF07992">
    <property type="entry name" value="Pyr_redox_2"/>
    <property type="match status" value="1"/>
</dbReference>
<gene>
    <name evidence="19" type="primary">lpdA</name>
    <name evidence="19" type="ORF">C6I21_02005</name>
</gene>
<feature type="binding site" evidence="14">
    <location>
        <position position="279"/>
    </location>
    <ligand>
        <name>NAD(+)</name>
        <dbReference type="ChEBI" id="CHEBI:57540"/>
    </ligand>
</feature>
<keyword evidence="6 16" id="KW-0285">Flavoprotein</keyword>
<dbReference type="GO" id="GO:0050660">
    <property type="term" value="F:flavin adenine dinucleotide binding"/>
    <property type="evidence" value="ECO:0007669"/>
    <property type="project" value="InterPro"/>
</dbReference>
<dbReference type="OrthoDB" id="9800167at2"/>
<dbReference type="EMBL" id="PVNS01000002">
    <property type="protein sequence ID" value="PRO66725.1"/>
    <property type="molecule type" value="Genomic_DNA"/>
</dbReference>
<evidence type="ECO:0000256" key="12">
    <source>
        <dbReference type="ARBA" id="ARBA00049187"/>
    </source>
</evidence>
<evidence type="ECO:0000256" key="5">
    <source>
        <dbReference type="ARBA" id="ARBA00022490"/>
    </source>
</evidence>
<keyword evidence="7 14" id="KW-0274">FAD</keyword>
<dbReference type="PIRSF" id="PIRSF000350">
    <property type="entry name" value="Mercury_reductase_MerA"/>
    <property type="match status" value="1"/>
</dbReference>
<feature type="binding site" evidence="14">
    <location>
        <position position="319"/>
    </location>
    <ligand>
        <name>FAD</name>
        <dbReference type="ChEBI" id="CHEBI:57692"/>
    </ligand>
</feature>
<feature type="domain" description="FAD/NAD(P)-binding" evidence="18">
    <location>
        <begin position="5"/>
        <end position="334"/>
    </location>
</feature>
<dbReference type="Gene3D" id="3.30.390.30">
    <property type="match status" value="1"/>
</dbReference>
<dbReference type="GO" id="GO:0005737">
    <property type="term" value="C:cytoplasm"/>
    <property type="evidence" value="ECO:0007669"/>
    <property type="project" value="UniProtKB-SubCell"/>
</dbReference>
<feature type="binding site" evidence="14">
    <location>
        <begin position="188"/>
        <end position="195"/>
    </location>
    <ligand>
        <name>NAD(+)</name>
        <dbReference type="ChEBI" id="CHEBI:57540"/>
    </ligand>
</feature>
<comment type="subcellular location">
    <subcellularLocation>
        <location evidence="1">Cytoplasm</location>
    </subcellularLocation>
</comment>
<feature type="disulfide bond" description="Redox-active" evidence="15">
    <location>
        <begin position="42"/>
        <end position="47"/>
    </location>
</feature>
<dbReference type="AlphaFoldDB" id="A0A2P6MKE9"/>
<dbReference type="GO" id="GO:0004148">
    <property type="term" value="F:dihydrolipoyl dehydrogenase (NADH) activity"/>
    <property type="evidence" value="ECO:0007669"/>
    <property type="project" value="UniProtKB-EC"/>
</dbReference>
<evidence type="ECO:0000259" key="18">
    <source>
        <dbReference type="Pfam" id="PF07992"/>
    </source>
</evidence>
<dbReference type="PRINTS" id="PR00368">
    <property type="entry name" value="FADPNR"/>
</dbReference>
<feature type="binding site" evidence="14">
    <location>
        <position position="211"/>
    </location>
    <ligand>
        <name>NAD(+)</name>
        <dbReference type="ChEBI" id="CHEBI:57540"/>
    </ligand>
</feature>
<comment type="miscellaneous">
    <text evidence="16">The active site is a redox-active disulfide bond.</text>
</comment>
<keyword evidence="5" id="KW-0963">Cytoplasm</keyword>
<evidence type="ECO:0000256" key="7">
    <source>
        <dbReference type="ARBA" id="ARBA00022827"/>
    </source>
</evidence>
<comment type="cofactor">
    <cofactor evidence="14 16">
        <name>FAD</name>
        <dbReference type="ChEBI" id="CHEBI:57692"/>
    </cofactor>
    <text evidence="14 16">Binds 1 FAD per subunit.</text>
</comment>
<keyword evidence="11 16" id="KW-0676">Redox-active center</keyword>
<comment type="catalytic activity">
    <reaction evidence="12 16">
        <text>N(6)-[(R)-dihydrolipoyl]-L-lysyl-[protein] + NAD(+) = N(6)-[(R)-lipoyl]-L-lysyl-[protein] + NADH + H(+)</text>
        <dbReference type="Rhea" id="RHEA:15045"/>
        <dbReference type="Rhea" id="RHEA-COMP:10474"/>
        <dbReference type="Rhea" id="RHEA-COMP:10475"/>
        <dbReference type="ChEBI" id="CHEBI:15378"/>
        <dbReference type="ChEBI" id="CHEBI:57540"/>
        <dbReference type="ChEBI" id="CHEBI:57945"/>
        <dbReference type="ChEBI" id="CHEBI:83099"/>
        <dbReference type="ChEBI" id="CHEBI:83100"/>
        <dbReference type="EC" id="1.8.1.4"/>
    </reaction>
</comment>
<proteinExistence type="inferred from homology"/>
<evidence type="ECO:0000259" key="17">
    <source>
        <dbReference type="Pfam" id="PF02852"/>
    </source>
</evidence>
<evidence type="ECO:0000313" key="19">
    <source>
        <dbReference type="EMBL" id="PRO66725.1"/>
    </source>
</evidence>
<keyword evidence="10" id="KW-1015">Disulfide bond</keyword>
<dbReference type="SUPFAM" id="SSF55424">
    <property type="entry name" value="FAD/NAD-linked reductases, dimerisation (C-terminal) domain"/>
    <property type="match status" value="1"/>
</dbReference>
<organism evidence="19 20">
    <name type="scientific">Alkalicoccus urumqiensis</name>
    <name type="common">Bacillus urumqiensis</name>
    <dbReference type="NCBI Taxonomy" id="1548213"/>
    <lineage>
        <taxon>Bacteria</taxon>
        <taxon>Bacillati</taxon>
        <taxon>Bacillota</taxon>
        <taxon>Bacilli</taxon>
        <taxon>Bacillales</taxon>
        <taxon>Bacillaceae</taxon>
        <taxon>Alkalicoccus</taxon>
    </lineage>
</organism>